<dbReference type="Proteomes" id="UP000321595">
    <property type="component" value="Chromosome"/>
</dbReference>
<dbReference type="GO" id="GO:0008360">
    <property type="term" value="P:regulation of cell shape"/>
    <property type="evidence" value="ECO:0007669"/>
    <property type="project" value="UniProtKB-KW"/>
</dbReference>
<dbReference type="Pfam" id="PF01177">
    <property type="entry name" value="Asp_Glu_race"/>
    <property type="match status" value="1"/>
</dbReference>
<dbReference type="PROSITE" id="PS00923">
    <property type="entry name" value="ASP_GLU_RACEMASE_1"/>
    <property type="match status" value="1"/>
</dbReference>
<dbReference type="SUPFAM" id="SSF53681">
    <property type="entry name" value="Aspartate/glutamate racemase"/>
    <property type="match status" value="2"/>
</dbReference>
<dbReference type="AlphaFoldDB" id="A0A5B8Y1E3"/>
<dbReference type="InterPro" id="IPR004391">
    <property type="entry name" value="Glu_race"/>
</dbReference>
<evidence type="ECO:0000256" key="5">
    <source>
        <dbReference type="ARBA" id="ARBA00023235"/>
    </source>
</evidence>
<evidence type="ECO:0000256" key="8">
    <source>
        <dbReference type="HAMAP-Rule" id="MF_00258"/>
    </source>
</evidence>
<keyword evidence="3 8" id="KW-0133">Cell shape</keyword>
<comment type="catalytic activity">
    <reaction evidence="1 8">
        <text>L-glutamate = D-glutamate</text>
        <dbReference type="Rhea" id="RHEA:12813"/>
        <dbReference type="ChEBI" id="CHEBI:29985"/>
        <dbReference type="ChEBI" id="CHEBI:29986"/>
        <dbReference type="EC" id="5.1.1.3"/>
    </reaction>
</comment>
<proteinExistence type="inferred from homology"/>
<protein>
    <recommendedName>
        <fullName evidence="7 8">Glutamate racemase</fullName>
        <ecNumber evidence="2 8">5.1.1.3</ecNumber>
    </recommendedName>
</protein>
<dbReference type="NCBIfam" id="TIGR00067">
    <property type="entry name" value="glut_race"/>
    <property type="match status" value="1"/>
</dbReference>
<comment type="similarity">
    <text evidence="8">Belongs to the aspartate/glutamate racemases family.</text>
</comment>
<dbReference type="InterPro" id="IPR015942">
    <property type="entry name" value="Asp/Glu/hydantoin_racemase"/>
</dbReference>
<keyword evidence="4 8" id="KW-0573">Peptidoglycan synthesis</keyword>
<name>A0A5B8Y1E3_9DELT</name>
<dbReference type="GO" id="GO:0008881">
    <property type="term" value="F:glutamate racemase activity"/>
    <property type="evidence" value="ECO:0007669"/>
    <property type="project" value="UniProtKB-UniRule"/>
</dbReference>
<keyword evidence="10" id="KW-1185">Reference proteome</keyword>
<evidence type="ECO:0000256" key="1">
    <source>
        <dbReference type="ARBA" id="ARBA00001602"/>
    </source>
</evidence>
<dbReference type="InterPro" id="IPR001920">
    <property type="entry name" value="Asp/Glu_race"/>
</dbReference>
<dbReference type="PROSITE" id="PS00924">
    <property type="entry name" value="ASP_GLU_RACEMASE_2"/>
    <property type="match status" value="1"/>
</dbReference>
<dbReference type="KEGG" id="bbae:FRD01_20070"/>
<evidence type="ECO:0000256" key="4">
    <source>
        <dbReference type="ARBA" id="ARBA00022984"/>
    </source>
</evidence>
<evidence type="ECO:0000256" key="7">
    <source>
        <dbReference type="ARBA" id="ARBA00070053"/>
    </source>
</evidence>
<evidence type="ECO:0000256" key="2">
    <source>
        <dbReference type="ARBA" id="ARBA00013090"/>
    </source>
</evidence>
<dbReference type="InterPro" id="IPR033134">
    <property type="entry name" value="Asp/Glu_racemase_AS_2"/>
</dbReference>
<feature type="binding site" evidence="8">
    <location>
        <begin position="73"/>
        <end position="74"/>
    </location>
    <ligand>
        <name>substrate</name>
    </ligand>
</feature>
<dbReference type="OrthoDB" id="9801055at2"/>
<comment type="pathway">
    <text evidence="8">Cell wall biogenesis; peptidoglycan biosynthesis.</text>
</comment>
<feature type="binding site" evidence="8">
    <location>
        <begin position="185"/>
        <end position="186"/>
    </location>
    <ligand>
        <name>substrate</name>
    </ligand>
</feature>
<dbReference type="GO" id="GO:0071555">
    <property type="term" value="P:cell wall organization"/>
    <property type="evidence" value="ECO:0007669"/>
    <property type="project" value="UniProtKB-KW"/>
</dbReference>
<comment type="function">
    <text evidence="8">Provides the (R)-glutamate required for cell wall biosynthesis.</text>
</comment>
<dbReference type="GO" id="GO:0009252">
    <property type="term" value="P:peptidoglycan biosynthetic process"/>
    <property type="evidence" value="ECO:0007669"/>
    <property type="project" value="UniProtKB-UniRule"/>
</dbReference>
<evidence type="ECO:0000256" key="6">
    <source>
        <dbReference type="ARBA" id="ARBA00023316"/>
    </source>
</evidence>
<feature type="active site" description="Proton donor/acceptor" evidence="8">
    <location>
        <position position="72"/>
    </location>
</feature>
<keyword evidence="6 8" id="KW-0961">Cell wall biogenesis/degradation</keyword>
<dbReference type="EMBL" id="CP042467">
    <property type="protein sequence ID" value="QED29489.1"/>
    <property type="molecule type" value="Genomic_DNA"/>
</dbReference>
<feature type="binding site" evidence="8">
    <location>
        <begin position="9"/>
        <end position="10"/>
    </location>
    <ligand>
        <name>substrate</name>
    </ligand>
</feature>
<dbReference type="RefSeq" id="WP_146962722.1">
    <property type="nucleotide sequence ID" value="NZ_CP042467.1"/>
</dbReference>
<reference evidence="9 10" key="1">
    <citation type="submission" date="2019-08" db="EMBL/GenBank/DDBJ databases">
        <authorList>
            <person name="Liang Q."/>
        </authorList>
    </citation>
    <scope>NUCLEOTIDE SEQUENCE [LARGE SCALE GENOMIC DNA]</scope>
    <source>
        <strain evidence="9 10">V1718</strain>
    </source>
</reference>
<evidence type="ECO:0000256" key="3">
    <source>
        <dbReference type="ARBA" id="ARBA00022960"/>
    </source>
</evidence>
<dbReference type="Gene3D" id="3.40.50.1860">
    <property type="match status" value="2"/>
</dbReference>
<evidence type="ECO:0000313" key="10">
    <source>
        <dbReference type="Proteomes" id="UP000321595"/>
    </source>
</evidence>
<evidence type="ECO:0000313" key="9">
    <source>
        <dbReference type="EMBL" id="QED29489.1"/>
    </source>
</evidence>
<dbReference type="UniPathway" id="UPA00219"/>
<accession>A0A5B8Y1E3</accession>
<keyword evidence="5 8" id="KW-0413">Isomerase</keyword>
<dbReference type="FunFam" id="3.40.50.1860:FF:000002">
    <property type="entry name" value="Glutamate racemase"/>
    <property type="match status" value="1"/>
</dbReference>
<feature type="active site" description="Proton donor/acceptor" evidence="8">
    <location>
        <position position="184"/>
    </location>
</feature>
<organism evidence="9 10">
    <name type="scientific">Microvenator marinus</name>
    <dbReference type="NCBI Taxonomy" id="2600177"/>
    <lineage>
        <taxon>Bacteria</taxon>
        <taxon>Deltaproteobacteria</taxon>
        <taxon>Bradymonadales</taxon>
        <taxon>Microvenatoraceae</taxon>
        <taxon>Microvenator</taxon>
    </lineage>
</organism>
<dbReference type="EC" id="5.1.1.3" evidence="2 8"/>
<feature type="binding site" evidence="8">
    <location>
        <begin position="41"/>
        <end position="42"/>
    </location>
    <ligand>
        <name>substrate</name>
    </ligand>
</feature>
<dbReference type="PANTHER" id="PTHR21198">
    <property type="entry name" value="GLUTAMATE RACEMASE"/>
    <property type="match status" value="1"/>
</dbReference>
<gene>
    <name evidence="8" type="primary">murI</name>
    <name evidence="9" type="ORF">FRD01_20070</name>
</gene>
<dbReference type="PANTHER" id="PTHR21198:SF2">
    <property type="entry name" value="GLUTAMATE RACEMASE"/>
    <property type="match status" value="1"/>
</dbReference>
<sequence length="275" mass="29414">MDRPIGIFDSGVGGLTVMRALADLLPNENLVYLGDTARVPYGNRGAQTIKRYSLNAARFLVERDIKALVIACNTATAYGLGAVRETFPDLPVIGVVDPVAKVAASLTKTGVVGVIGTRGTISSGSYEARLTEISPAIKTVSQACPLLVPLAEEGWLDGPVVDAVLQEYLGPMGSQDLDVMILGCTHYPILRSAIESACARIWEKPITILDSASATAEALRTRLHASNLQRIGGEGRFEFLATDDPRHFGRTATTFFQDELASIEHVDILDVSQSS</sequence>
<dbReference type="InterPro" id="IPR018187">
    <property type="entry name" value="Asp/Glu_racemase_AS_1"/>
</dbReference>
<dbReference type="HAMAP" id="MF_00258">
    <property type="entry name" value="Glu_racemase"/>
    <property type="match status" value="1"/>
</dbReference>